<feature type="domain" description="Methyltransferase type 11" evidence="1">
    <location>
        <begin position="41"/>
        <end position="131"/>
    </location>
</feature>
<reference evidence="3" key="1">
    <citation type="journal article" date="2004" name="Environ. Microbiol.">
        <title>The genome of Desulfotalea psychrophila, a sulfate-reducing bacterium from permanently cold Arctic sediments.</title>
        <authorList>
            <person name="Rabus R."/>
            <person name="Ruepp A."/>
            <person name="Frickey T."/>
            <person name="Rattei T."/>
            <person name="Fartmann B."/>
            <person name="Stark M."/>
            <person name="Bauer M."/>
            <person name="Zibat A."/>
            <person name="Lombardot T."/>
            <person name="Becker I."/>
            <person name="Amann J."/>
            <person name="Gellner K."/>
            <person name="Teeling H."/>
            <person name="Leuschner W.D."/>
            <person name="Gloeckner F.-O."/>
            <person name="Lupas A.N."/>
            <person name="Amann R."/>
            <person name="Klenk H.-P."/>
        </authorList>
    </citation>
    <scope>NUCLEOTIDE SEQUENCE [LARGE SCALE GENOMIC DNA]</scope>
    <source>
        <strain evidence="3">DSM 12343 / LSv54</strain>
    </source>
</reference>
<dbReference type="Pfam" id="PF08241">
    <property type="entry name" value="Methyltransf_11"/>
    <property type="match status" value="1"/>
</dbReference>
<evidence type="ECO:0000313" key="3">
    <source>
        <dbReference type="Proteomes" id="UP000000602"/>
    </source>
</evidence>
<dbReference type="PANTHER" id="PTHR43591">
    <property type="entry name" value="METHYLTRANSFERASE"/>
    <property type="match status" value="1"/>
</dbReference>
<dbReference type="eggNOG" id="COG2226">
    <property type="taxonomic scope" value="Bacteria"/>
</dbReference>
<protein>
    <recommendedName>
        <fullName evidence="1">Methyltransferase type 11 domain-containing protein</fullName>
    </recommendedName>
</protein>
<dbReference type="KEGG" id="dps:DP2366"/>
<proteinExistence type="predicted"/>
<dbReference type="HOGENOM" id="CLU_037990_14_1_7"/>
<dbReference type="Proteomes" id="UP000000602">
    <property type="component" value="Chromosome"/>
</dbReference>
<accession>Q6AKN0</accession>
<dbReference type="OrthoDB" id="9782767at2"/>
<dbReference type="Gene3D" id="3.40.50.150">
    <property type="entry name" value="Vaccinia Virus protein VP39"/>
    <property type="match status" value="1"/>
</dbReference>
<dbReference type="EMBL" id="CR522870">
    <property type="protein sequence ID" value="CAG37095.1"/>
    <property type="molecule type" value="Genomic_DNA"/>
</dbReference>
<dbReference type="RefSeq" id="WP_011189607.1">
    <property type="nucleotide sequence ID" value="NC_006138.1"/>
</dbReference>
<dbReference type="InterPro" id="IPR013216">
    <property type="entry name" value="Methyltransf_11"/>
</dbReference>
<evidence type="ECO:0000313" key="2">
    <source>
        <dbReference type="EMBL" id="CAG37095.1"/>
    </source>
</evidence>
<dbReference type="AlphaFoldDB" id="Q6AKN0"/>
<name>Q6AKN0_DESPS</name>
<dbReference type="SUPFAM" id="SSF53335">
    <property type="entry name" value="S-adenosyl-L-methionine-dependent methyltransferases"/>
    <property type="match status" value="1"/>
</dbReference>
<dbReference type="STRING" id="177439.DP2366"/>
<keyword evidence="3" id="KW-1185">Reference proteome</keyword>
<dbReference type="InterPro" id="IPR029063">
    <property type="entry name" value="SAM-dependent_MTases_sf"/>
</dbReference>
<dbReference type="PANTHER" id="PTHR43591:SF110">
    <property type="entry name" value="RHODANESE DOMAIN-CONTAINING PROTEIN"/>
    <property type="match status" value="1"/>
</dbReference>
<organism evidence="2 3">
    <name type="scientific">Desulfotalea psychrophila (strain LSv54 / DSM 12343)</name>
    <dbReference type="NCBI Taxonomy" id="177439"/>
    <lineage>
        <taxon>Bacteria</taxon>
        <taxon>Pseudomonadati</taxon>
        <taxon>Thermodesulfobacteriota</taxon>
        <taxon>Desulfobulbia</taxon>
        <taxon>Desulfobulbales</taxon>
        <taxon>Desulfocapsaceae</taxon>
        <taxon>Desulfotalea</taxon>
    </lineage>
</organism>
<dbReference type="CDD" id="cd02440">
    <property type="entry name" value="AdoMet_MTases"/>
    <property type="match status" value="1"/>
</dbReference>
<dbReference type="GO" id="GO:0008757">
    <property type="term" value="F:S-adenosylmethionine-dependent methyltransferase activity"/>
    <property type="evidence" value="ECO:0007669"/>
    <property type="project" value="InterPro"/>
</dbReference>
<sequence>MITFDNYSDLYDAWFQRNQVILESELRLVAHVLGKNPGRTLSVGCGTGLFEQLLQSQYGISISEGVEPCEPMGAIARKRGMTVAEAGAEQMPLEDGLYDTVMFNGSPGYIADLDAAVLEAHRLLKMGGRILLIDVPAESSYGLLYRLGGAYGAWEDERLRGVLPVEPYPVELAGGANWRPTQDKIDAALKAGFTDLSYAQTLTRHPCFSDTTPEDPTAGYQSGDYVAVSAVKPLAAG</sequence>
<gene>
    <name evidence="2" type="ordered locus">DP2366</name>
</gene>
<evidence type="ECO:0000259" key="1">
    <source>
        <dbReference type="Pfam" id="PF08241"/>
    </source>
</evidence>